<reference evidence="3" key="1">
    <citation type="submission" date="2018-05" db="EMBL/GenBank/DDBJ databases">
        <authorList>
            <person name="Li Y."/>
        </authorList>
    </citation>
    <scope>NUCLEOTIDE SEQUENCE [LARGE SCALE GENOMIC DNA]</scope>
    <source>
        <strain evidence="3">sk1b4</strain>
    </source>
</reference>
<organism evidence="2 3">
    <name type="scientific">Ancrocorticia populi</name>
    <dbReference type="NCBI Taxonomy" id="2175228"/>
    <lineage>
        <taxon>Bacteria</taxon>
        <taxon>Bacillati</taxon>
        <taxon>Actinomycetota</taxon>
        <taxon>Actinomycetes</taxon>
        <taxon>Actinomycetales</taxon>
        <taxon>Actinomycetaceae</taxon>
        <taxon>Ancrocorticia</taxon>
    </lineage>
</organism>
<gene>
    <name evidence="2" type="ORF">DD236_06265</name>
</gene>
<protein>
    <submittedName>
        <fullName evidence="2">Uncharacterized protein</fullName>
    </submittedName>
</protein>
<dbReference type="Proteomes" id="UP000245283">
    <property type="component" value="Unassembled WGS sequence"/>
</dbReference>
<keyword evidence="1" id="KW-0812">Transmembrane</keyword>
<dbReference type="AlphaFoldDB" id="A0A2V1K801"/>
<keyword evidence="1" id="KW-0472">Membrane</keyword>
<keyword evidence="3" id="KW-1185">Reference proteome</keyword>
<keyword evidence="1" id="KW-1133">Transmembrane helix</keyword>
<evidence type="ECO:0000256" key="1">
    <source>
        <dbReference type="SAM" id="Phobius"/>
    </source>
</evidence>
<comment type="caution">
    <text evidence="2">The sequence shown here is derived from an EMBL/GenBank/DDBJ whole genome shotgun (WGS) entry which is preliminary data.</text>
</comment>
<sequence>MEKARSLNPIVQLEAARMDGATFIGLAVIDDDAALTASSIKCIVTEFEDLAQFHPTLILADRVVVPAGAAELISAIEGEGLRAVSSSQLTEFELAGLDPARLANTLLGTGLSQLLLTTPAIGSSAPLPAVNTVIDLSTATGPLTAIRANTLAQDRASRKTLHIWTVTALRGSDGEDVRQLIAKHARVWGLSRDGESRMVQGLDHVLDYRQRKHLNEILTGSAPTRINEINTSTLNALQTRKATATQWMSYTPLPEITPELLIEEPQEVPGFKLNQSVNFAVTVLYVILIAVAVRFALLGNLLGTGIPLLIVAINYPIITDIGRTVRSSASGGAQFTQLFRVLQASASDLGRSFDLPFVHLLQTRPVKWVKGESEKIEITIKDREVSDCQDILEAAHQVLTPANDKAQWVLEAGRTDFTIGRSLVWLVTILFHASKPRYFALPTQIASEEAARAFASHWCQFVGPCRLRQMPEHAAELPGASARAARIRDLA</sequence>
<name>A0A2V1K801_9ACTO</name>
<feature type="transmembrane region" description="Helical" evidence="1">
    <location>
        <begin position="277"/>
        <end position="295"/>
    </location>
</feature>
<accession>A0A2V1K801</accession>
<proteinExistence type="predicted"/>
<evidence type="ECO:0000313" key="2">
    <source>
        <dbReference type="EMBL" id="PWF26461.1"/>
    </source>
</evidence>
<evidence type="ECO:0000313" key="3">
    <source>
        <dbReference type="Proteomes" id="UP000245283"/>
    </source>
</evidence>
<dbReference type="EMBL" id="QETB01000003">
    <property type="protein sequence ID" value="PWF26461.1"/>
    <property type="molecule type" value="Genomic_DNA"/>
</dbReference>